<feature type="domain" description="Zinc-ribbon" evidence="2">
    <location>
        <begin position="3"/>
        <end position="22"/>
    </location>
</feature>
<proteinExistence type="predicted"/>
<keyword evidence="1" id="KW-0812">Transmembrane</keyword>
<name>A0ABU9VN45_9BACI</name>
<dbReference type="Proteomes" id="UP001418796">
    <property type="component" value="Unassembled WGS sequence"/>
</dbReference>
<feature type="transmembrane region" description="Helical" evidence="1">
    <location>
        <begin position="217"/>
        <end position="241"/>
    </location>
</feature>
<keyword evidence="1" id="KW-0472">Membrane</keyword>
<accession>A0ABU9VN45</accession>
<evidence type="ECO:0000313" key="4">
    <source>
        <dbReference type="Proteomes" id="UP001418796"/>
    </source>
</evidence>
<feature type="transmembrane region" description="Helical" evidence="1">
    <location>
        <begin position="81"/>
        <end position="103"/>
    </location>
</feature>
<evidence type="ECO:0000313" key="3">
    <source>
        <dbReference type="EMBL" id="MEN0645268.1"/>
    </source>
</evidence>
<reference evidence="3 4" key="1">
    <citation type="submission" date="2024-03" db="EMBL/GenBank/DDBJ databases">
        <title>Bacilli Hybrid Assemblies.</title>
        <authorList>
            <person name="Kovac J."/>
        </authorList>
    </citation>
    <scope>NUCLEOTIDE SEQUENCE [LARGE SCALE GENOMIC DNA]</scope>
    <source>
        <strain evidence="3 4">FSL R7-0666</strain>
    </source>
</reference>
<dbReference type="InterPro" id="IPR026870">
    <property type="entry name" value="Zinc_ribbon_dom"/>
</dbReference>
<gene>
    <name evidence="3" type="ORF">MKY91_19065</name>
</gene>
<dbReference type="RefSeq" id="WP_343131848.1">
    <property type="nucleotide sequence ID" value="NZ_JBCITK010000001.1"/>
</dbReference>
<sequence>MTCAKCGTTLPPESKFCEQCGESVEPSTHQTEEASTIETTAKPPNETVEKVTALSKNYWTYFLSNLKAPTQRGFVENQGNVIFATINVALIAFFFAFTLFAQLGFRASSFISLSFSDSFIPGFFFMLIFLAVTIGGLFLTLKLVIDSPINLQAFYSRFGESLVVPVALSAVAFVSGLIGIGSVTSLFLGLLFLMVFAIMIMVYQTEVKQASTAKLDPLYGLVALFAVILIILNYVSSYILADMVMSLFI</sequence>
<evidence type="ECO:0000256" key="1">
    <source>
        <dbReference type="SAM" id="Phobius"/>
    </source>
</evidence>
<keyword evidence="1" id="KW-1133">Transmembrane helix</keyword>
<feature type="transmembrane region" description="Helical" evidence="1">
    <location>
        <begin position="186"/>
        <end position="205"/>
    </location>
</feature>
<dbReference type="EMBL" id="JBCITK010000001">
    <property type="protein sequence ID" value="MEN0645268.1"/>
    <property type="molecule type" value="Genomic_DNA"/>
</dbReference>
<feature type="transmembrane region" description="Helical" evidence="1">
    <location>
        <begin position="123"/>
        <end position="141"/>
    </location>
</feature>
<feature type="transmembrane region" description="Helical" evidence="1">
    <location>
        <begin position="162"/>
        <end position="180"/>
    </location>
</feature>
<evidence type="ECO:0000259" key="2">
    <source>
        <dbReference type="Pfam" id="PF13240"/>
    </source>
</evidence>
<dbReference type="Pfam" id="PF13240">
    <property type="entry name" value="Zn_Ribbon_1"/>
    <property type="match status" value="1"/>
</dbReference>
<comment type="caution">
    <text evidence="3">The sequence shown here is derived from an EMBL/GenBank/DDBJ whole genome shotgun (WGS) entry which is preliminary data.</text>
</comment>
<protein>
    <submittedName>
        <fullName evidence="3">Zinc ribbon domain-containing protein</fullName>
    </submittedName>
</protein>
<organism evidence="3 4">
    <name type="scientific">Alkalicoccobacillus gibsonii</name>
    <dbReference type="NCBI Taxonomy" id="79881"/>
    <lineage>
        <taxon>Bacteria</taxon>
        <taxon>Bacillati</taxon>
        <taxon>Bacillota</taxon>
        <taxon>Bacilli</taxon>
        <taxon>Bacillales</taxon>
        <taxon>Bacillaceae</taxon>
        <taxon>Alkalicoccobacillus</taxon>
    </lineage>
</organism>
<keyword evidence="4" id="KW-1185">Reference proteome</keyword>